<comment type="similarity">
    <text evidence="5">Belongs to the BPG-independent phosphoglycerate mutase family.</text>
</comment>
<name>D8QI53_SCHCM</name>
<dbReference type="GO" id="GO:0030145">
    <property type="term" value="F:manganese ion binding"/>
    <property type="evidence" value="ECO:0007669"/>
    <property type="project" value="InterPro"/>
</dbReference>
<dbReference type="Pfam" id="PF01676">
    <property type="entry name" value="Metalloenzyme"/>
    <property type="match status" value="1"/>
</dbReference>
<dbReference type="PANTHER" id="PTHR31637:SF0">
    <property type="entry name" value="2,3-BISPHOSPHOGLYCERATE-INDEPENDENT PHOSPHOGLYCERATE MUTASE"/>
    <property type="match status" value="1"/>
</dbReference>
<dbReference type="AlphaFoldDB" id="D8QI53"/>
<keyword evidence="8" id="KW-0324">Glycolysis</keyword>
<dbReference type="PIRSF" id="PIRSF001492">
    <property type="entry name" value="IPGAM"/>
    <property type="match status" value="1"/>
</dbReference>
<dbReference type="RefSeq" id="XP_003027248.1">
    <property type="nucleotide sequence ID" value="XM_003027202.1"/>
</dbReference>
<sequence length="524" mass="57972">MVQTKNKVCLIVHDGWGIAEKEGIKGNAIEAGDTTNMDTIAKEHFFRKLYAHGTAVGLSEGLMGNSEVGHLNIGAGRIVWQDIVRIDVAIKKREFHKNPAILDSFKRAKEGNGRLHLLGLVSDGGVHSHINHLFALLETAKEVGVPHTYVHFFGDGRDTAPRSASKYAQQLLDFMKKENYGELATIVGRYYAMDRDKRWERIKIAVDGLTKGEGEVSTAAIDTVEANYKKDVTDEFLKPIIVDGDEGRIKDHDTLFFFNYRSDRMREIVTVFGLPDKPIELDIPKDLHITTMSKYNPEFTFPVAFPPQKMTDVLAEWLAKQGVHQAHIAETEKYAHVTFFFNGGVEKQYENEERFMIPSPKVPTYDKQPEMSVQSVADKVAEVVASQKHEFVMCNFAPPDMVGHTGVYDAAVKAIGATDKAVKTVYDACQKAGYVLLVTADHGNAEQMLNPDTGAPHTAHTTNKVPFIMAGEKKGIEGVQGFKEDEELGEEGGALCDVAPTVLDLLGLPQPEDMTGRSLLKKSA</sequence>
<dbReference type="FunFam" id="3.40.720.10:FF:000001">
    <property type="entry name" value="2,3-bisphosphoglycerate-independent phosphoglycerate mutase"/>
    <property type="match status" value="1"/>
</dbReference>
<dbReference type="InterPro" id="IPR006124">
    <property type="entry name" value="Metalloenzyme"/>
</dbReference>
<dbReference type="FunFam" id="3.40.1450.10:FF:000001">
    <property type="entry name" value="2,3-bisphosphoglycerate-independent phosphoglycerate mutase"/>
    <property type="match status" value="1"/>
</dbReference>
<feature type="active site" description="Phosphoserine intermediate" evidence="13">
    <location>
        <position position="66"/>
    </location>
</feature>
<dbReference type="OrthoDB" id="1886626at2759"/>
<evidence type="ECO:0000256" key="7">
    <source>
        <dbReference type="ARBA" id="ARBA00022723"/>
    </source>
</evidence>
<dbReference type="Gene3D" id="3.40.720.10">
    <property type="entry name" value="Alkaline Phosphatase, subunit A"/>
    <property type="match status" value="1"/>
</dbReference>
<feature type="binding site" evidence="15">
    <location>
        <position position="66"/>
    </location>
    <ligand>
        <name>Mn(2+)</name>
        <dbReference type="ChEBI" id="CHEBI:29035"/>
        <label>2</label>
    </ligand>
</feature>
<dbReference type="GO" id="GO:0005737">
    <property type="term" value="C:cytoplasm"/>
    <property type="evidence" value="ECO:0007669"/>
    <property type="project" value="InterPro"/>
</dbReference>
<feature type="binding site" evidence="15">
    <location>
        <position position="441"/>
    </location>
    <ligand>
        <name>Mn(2+)</name>
        <dbReference type="ChEBI" id="CHEBI:29035"/>
        <label>2</label>
    </ligand>
</feature>
<dbReference type="InterPro" id="IPR005995">
    <property type="entry name" value="Pgm_bpd_ind"/>
</dbReference>
<evidence type="ECO:0000256" key="5">
    <source>
        <dbReference type="ARBA" id="ARBA00008819"/>
    </source>
</evidence>
<evidence type="ECO:0000256" key="11">
    <source>
        <dbReference type="ARBA" id="ARBA00071648"/>
    </source>
</evidence>
<comment type="catalytic activity">
    <reaction evidence="1">
        <text>(2R)-2-phosphoglycerate = (2R)-3-phosphoglycerate</text>
        <dbReference type="Rhea" id="RHEA:15901"/>
        <dbReference type="ChEBI" id="CHEBI:58272"/>
        <dbReference type="ChEBI" id="CHEBI:58289"/>
        <dbReference type="EC" id="5.4.2.12"/>
    </reaction>
</comment>
<feature type="binding site" evidence="14">
    <location>
        <position position="189"/>
    </location>
    <ligand>
        <name>substrate</name>
    </ligand>
</feature>
<protein>
    <recommendedName>
        <fullName evidence="11">2,3-bisphosphoglycerate-independent phosphoglycerate mutase</fullName>
        <ecNumber evidence="6">5.4.2.12</ecNumber>
    </recommendedName>
    <alternativeName>
        <fullName evidence="12">Cofactor-independent phosphoglycerate mutase homolog</fullName>
    </alternativeName>
</protein>
<evidence type="ECO:0000256" key="10">
    <source>
        <dbReference type="ARBA" id="ARBA00023235"/>
    </source>
</evidence>
<evidence type="ECO:0000259" key="16">
    <source>
        <dbReference type="Pfam" id="PF01676"/>
    </source>
</evidence>
<dbReference type="OMA" id="FMDGRDT"/>
<dbReference type="InParanoid" id="D8QI53"/>
<dbReference type="KEGG" id="scm:SCHCO_02642663"/>
<dbReference type="HAMAP" id="MF_01038">
    <property type="entry name" value="GpmI"/>
    <property type="match status" value="1"/>
</dbReference>
<feature type="binding site" evidence="14">
    <location>
        <begin position="261"/>
        <end position="264"/>
    </location>
    <ligand>
        <name>substrate</name>
    </ligand>
</feature>
<feature type="binding site" evidence="15">
    <location>
        <position position="404"/>
    </location>
    <ligand>
        <name>Mn(2+)</name>
        <dbReference type="ChEBI" id="CHEBI:29035"/>
        <label>1</label>
    </ligand>
</feature>
<feature type="binding site" evidence="14">
    <location>
        <position position="127"/>
    </location>
    <ligand>
        <name>substrate</name>
    </ligand>
</feature>
<evidence type="ECO:0000256" key="12">
    <source>
        <dbReference type="ARBA" id="ARBA00083354"/>
    </source>
</evidence>
<feature type="binding site" evidence="15">
    <location>
        <position position="460"/>
    </location>
    <ligand>
        <name>Mn(2+)</name>
        <dbReference type="ChEBI" id="CHEBI:29035"/>
        <label>1</label>
    </ligand>
</feature>
<evidence type="ECO:0000256" key="6">
    <source>
        <dbReference type="ARBA" id="ARBA00012026"/>
    </source>
</evidence>
<dbReference type="STRING" id="578458.D8QI53"/>
<dbReference type="InterPro" id="IPR017850">
    <property type="entry name" value="Alkaline_phosphatase_core_sf"/>
</dbReference>
<proteinExistence type="inferred from homology"/>
<dbReference type="GO" id="GO:0004619">
    <property type="term" value="F:phosphoglycerate mutase activity"/>
    <property type="evidence" value="ECO:0007669"/>
    <property type="project" value="UniProtKB-EC"/>
</dbReference>
<feature type="domain" description="Metalloenzyme" evidence="16">
    <location>
        <begin position="7"/>
        <end position="509"/>
    </location>
</feature>
<gene>
    <name evidence="18" type="ORF">SCHCODRAFT_70775</name>
</gene>
<dbReference type="Proteomes" id="UP000007431">
    <property type="component" value="Unassembled WGS sequence"/>
</dbReference>
<feature type="binding site" evidence="15">
    <location>
        <position position="400"/>
    </location>
    <ligand>
        <name>Mn(2+)</name>
        <dbReference type="ChEBI" id="CHEBI:29035"/>
        <label>1</label>
    </ligand>
</feature>
<feature type="domain" description="BPG-independent PGAM N-terminal" evidence="17">
    <location>
        <begin position="86"/>
        <end position="296"/>
    </location>
</feature>
<comment type="pathway">
    <text evidence="4">Carbohydrate degradation; glycolysis; pyruvate from D-glyceraldehyde 3-phosphate: step 3/5.</text>
</comment>
<keyword evidence="19" id="KW-1185">Reference proteome</keyword>
<dbReference type="NCBIfam" id="TIGR01307">
    <property type="entry name" value="pgm_bpd_ind"/>
    <property type="match status" value="1"/>
</dbReference>
<comment type="cofactor">
    <cofactor evidence="2">
        <name>Mn(2+)</name>
        <dbReference type="ChEBI" id="CHEBI:29035"/>
    </cofactor>
</comment>
<feature type="binding site" evidence="14">
    <location>
        <position position="195"/>
    </location>
    <ligand>
        <name>substrate</name>
    </ligand>
</feature>
<evidence type="ECO:0000313" key="19">
    <source>
        <dbReference type="Proteomes" id="UP000007431"/>
    </source>
</evidence>
<feature type="binding site" evidence="15">
    <location>
        <position position="14"/>
    </location>
    <ligand>
        <name>Mn(2+)</name>
        <dbReference type="ChEBI" id="CHEBI:29035"/>
        <label>2</label>
    </ligand>
</feature>
<dbReference type="PANTHER" id="PTHR31637">
    <property type="entry name" value="2,3-BISPHOSPHOGLYCERATE-INDEPENDENT PHOSPHOGLYCERATE MUTASE"/>
    <property type="match status" value="1"/>
</dbReference>
<dbReference type="SUPFAM" id="SSF64158">
    <property type="entry name" value="2,3-Bisphosphoglycerate-independent phosphoglycerate mutase, substrate-binding domain"/>
    <property type="match status" value="1"/>
</dbReference>
<evidence type="ECO:0000256" key="1">
    <source>
        <dbReference type="ARBA" id="ARBA00000370"/>
    </source>
</evidence>
<dbReference type="GO" id="GO:0006007">
    <property type="term" value="P:glucose catabolic process"/>
    <property type="evidence" value="ECO:0007669"/>
    <property type="project" value="InterPro"/>
</dbReference>
<dbReference type="InterPro" id="IPR011258">
    <property type="entry name" value="BPG-indep_PGM_N"/>
</dbReference>
<dbReference type="SUPFAM" id="SSF53649">
    <property type="entry name" value="Alkaline phosphatase-like"/>
    <property type="match status" value="1"/>
</dbReference>
<dbReference type="Pfam" id="PF06415">
    <property type="entry name" value="iPGM_N"/>
    <property type="match status" value="1"/>
</dbReference>
<evidence type="ECO:0000256" key="2">
    <source>
        <dbReference type="ARBA" id="ARBA00001936"/>
    </source>
</evidence>
<evidence type="ECO:0000256" key="8">
    <source>
        <dbReference type="ARBA" id="ARBA00023152"/>
    </source>
</evidence>
<keyword evidence="10" id="KW-0413">Isomerase</keyword>
<dbReference type="CDD" id="cd16010">
    <property type="entry name" value="iPGM"/>
    <property type="match status" value="1"/>
</dbReference>
<comment type="function">
    <text evidence="3">Catalyzes the interconversion of 2-phosphoglycerate and 3-phosphoglycerate.</text>
</comment>
<reference evidence="18 19" key="1">
    <citation type="journal article" date="2010" name="Nat. Biotechnol.">
        <title>Genome sequence of the model mushroom Schizophyllum commune.</title>
        <authorList>
            <person name="Ohm R.A."/>
            <person name="de Jong J.F."/>
            <person name="Lugones L.G."/>
            <person name="Aerts A."/>
            <person name="Kothe E."/>
            <person name="Stajich J.E."/>
            <person name="de Vries R.P."/>
            <person name="Record E."/>
            <person name="Levasseur A."/>
            <person name="Baker S.E."/>
            <person name="Bartholomew K.A."/>
            <person name="Coutinho P.M."/>
            <person name="Erdmann S."/>
            <person name="Fowler T.J."/>
            <person name="Gathman A.C."/>
            <person name="Lombard V."/>
            <person name="Henrissat B."/>
            <person name="Knabe N."/>
            <person name="Kuees U."/>
            <person name="Lilly W.W."/>
            <person name="Lindquist E."/>
            <person name="Lucas S."/>
            <person name="Magnuson J.K."/>
            <person name="Piumi F."/>
            <person name="Raudaskoski M."/>
            <person name="Salamov A."/>
            <person name="Schmutz J."/>
            <person name="Schwarze F.W.M.R."/>
            <person name="vanKuyk P.A."/>
            <person name="Horton J.S."/>
            <person name="Grigoriev I.V."/>
            <person name="Woesten H.A.B."/>
        </authorList>
    </citation>
    <scope>NUCLEOTIDE SEQUENCE [LARGE SCALE GENOMIC DNA]</scope>
    <source>
        <strain evidence="19">H4-8 / FGSC 9210</strain>
    </source>
</reference>
<dbReference type="EMBL" id="GL377313">
    <property type="protein sequence ID" value="EFI92345.1"/>
    <property type="molecule type" value="Genomic_DNA"/>
</dbReference>
<feature type="binding site" evidence="15">
    <location>
        <position position="442"/>
    </location>
    <ligand>
        <name>Mn(2+)</name>
        <dbReference type="ChEBI" id="CHEBI:29035"/>
        <label>2</label>
    </ligand>
</feature>
<keyword evidence="9 15" id="KW-0464">Manganese</keyword>
<dbReference type="Gene3D" id="3.40.1450.10">
    <property type="entry name" value="BPG-independent phosphoglycerate mutase, domain B"/>
    <property type="match status" value="1"/>
</dbReference>
<evidence type="ECO:0000256" key="4">
    <source>
        <dbReference type="ARBA" id="ARBA00004798"/>
    </source>
</evidence>
<evidence type="ECO:0000256" key="3">
    <source>
        <dbReference type="ARBA" id="ARBA00002315"/>
    </source>
</evidence>
<accession>D8QI53</accession>
<evidence type="ECO:0000256" key="15">
    <source>
        <dbReference type="PIRSR" id="PIRSR001492-3"/>
    </source>
</evidence>
<dbReference type="eggNOG" id="KOG4513">
    <property type="taxonomic scope" value="Eukaryota"/>
</dbReference>
<evidence type="ECO:0000256" key="13">
    <source>
        <dbReference type="PIRSR" id="PIRSR001492-1"/>
    </source>
</evidence>
<evidence type="ECO:0000256" key="14">
    <source>
        <dbReference type="PIRSR" id="PIRSR001492-2"/>
    </source>
</evidence>
<feature type="binding site" evidence="14">
    <location>
        <begin position="157"/>
        <end position="158"/>
    </location>
    <ligand>
        <name>substrate</name>
    </ligand>
</feature>
<evidence type="ECO:0000313" key="18">
    <source>
        <dbReference type="EMBL" id="EFI92345.1"/>
    </source>
</evidence>
<dbReference type="VEuPathDB" id="FungiDB:SCHCODRAFT_02642663"/>
<organism evidence="19">
    <name type="scientific">Schizophyllum commune (strain H4-8 / FGSC 9210)</name>
    <name type="common">Split gill fungus</name>
    <dbReference type="NCBI Taxonomy" id="578458"/>
    <lineage>
        <taxon>Eukaryota</taxon>
        <taxon>Fungi</taxon>
        <taxon>Dikarya</taxon>
        <taxon>Basidiomycota</taxon>
        <taxon>Agaricomycotina</taxon>
        <taxon>Agaricomycetes</taxon>
        <taxon>Agaricomycetidae</taxon>
        <taxon>Agaricales</taxon>
        <taxon>Schizophyllaceae</taxon>
        <taxon>Schizophyllum</taxon>
    </lineage>
</organism>
<evidence type="ECO:0000259" key="17">
    <source>
        <dbReference type="Pfam" id="PF06415"/>
    </source>
</evidence>
<feature type="binding site" evidence="14">
    <location>
        <position position="333"/>
    </location>
    <ligand>
        <name>substrate</name>
    </ligand>
</feature>
<dbReference type="UniPathway" id="UPA00109">
    <property type="reaction ID" value="UER00186"/>
</dbReference>
<keyword evidence="7 15" id="KW-0479">Metal-binding</keyword>
<dbReference type="GeneID" id="9593566"/>
<dbReference type="GO" id="GO:0006096">
    <property type="term" value="P:glycolytic process"/>
    <property type="evidence" value="ECO:0007669"/>
    <property type="project" value="UniProtKB-UniPathway"/>
</dbReference>
<dbReference type="HOGENOM" id="CLU_026099_2_0_1"/>
<dbReference type="InterPro" id="IPR036646">
    <property type="entry name" value="PGAM_B_sf"/>
</dbReference>
<evidence type="ECO:0000256" key="9">
    <source>
        <dbReference type="ARBA" id="ARBA00023211"/>
    </source>
</evidence>
<dbReference type="EC" id="5.4.2.12" evidence="6"/>